<sequence length="205" mass="21082">MGGLGTPQSLGALFGDSVLVWGPLLGLGTTFKVGDPIRDLGTSNFGSIPGFGDPIRIWGQCPKLGPLLGFGDPIRVWGPPSPCPLRSSGPSDPVPVPQALKVTMTKAPQSFRLQGHLQERLVAAVAAGGRQVLYEGPLRPLCPLAPNNVNTMAAAAVAAPSLGFDGVRACLVADPRWVTPGGDAGGTLVAPWWHLVAPTGGTNWG</sequence>
<dbReference type="Proteomes" id="UP000016666">
    <property type="component" value="Unassembled WGS sequence"/>
</dbReference>
<dbReference type="STRING" id="8840.ENSAPLP00000017239"/>
<accession>A0A493SUE4</accession>
<dbReference type="Ensembl" id="ENSAPLT00000041013.1">
    <property type="protein sequence ID" value="ENSAPLP00000017239.1"/>
    <property type="gene ID" value="ENSAPLG00000022099.1"/>
</dbReference>
<reference evidence="3" key="1">
    <citation type="submission" date="2017-10" db="EMBL/GenBank/DDBJ databases">
        <title>A new Pekin duck reference genome.</title>
        <authorList>
            <person name="Hou Z.-C."/>
            <person name="Zhou Z.-K."/>
            <person name="Zhu F."/>
            <person name="Hou S.-S."/>
        </authorList>
    </citation>
    <scope>NUCLEOTIDE SEQUENCE [LARGE SCALE GENOMIC DNA]</scope>
</reference>
<evidence type="ECO:0000313" key="3">
    <source>
        <dbReference type="Proteomes" id="UP000016666"/>
    </source>
</evidence>
<evidence type="ECO:0000259" key="1">
    <source>
        <dbReference type="Pfam" id="PF01958"/>
    </source>
</evidence>
<dbReference type="SUPFAM" id="SSF55347">
    <property type="entry name" value="Glyceraldehyde-3-phosphate dehydrogenase-like, C-terminal domain"/>
    <property type="match status" value="1"/>
</dbReference>
<dbReference type="GO" id="GO:0033735">
    <property type="term" value="F:aspartate dehydrogenase [NAD(P)+] activity"/>
    <property type="evidence" value="ECO:0007669"/>
    <property type="project" value="InterPro"/>
</dbReference>
<evidence type="ECO:0000313" key="2">
    <source>
        <dbReference type="Ensembl" id="ENSAPLP00000017239.1"/>
    </source>
</evidence>
<dbReference type="Gene3D" id="3.30.360.10">
    <property type="entry name" value="Dihydrodipicolinate Reductase, domain 2"/>
    <property type="match status" value="1"/>
</dbReference>
<dbReference type="PANTHER" id="PTHR31873">
    <property type="entry name" value="L-ASPARTATE DEHYDROGENASE-RELATED"/>
    <property type="match status" value="1"/>
</dbReference>
<dbReference type="GO" id="GO:0009435">
    <property type="term" value="P:NAD+ biosynthetic process"/>
    <property type="evidence" value="ECO:0007669"/>
    <property type="project" value="InterPro"/>
</dbReference>
<organism evidence="2 3">
    <name type="scientific">Anas platyrhynchos platyrhynchos</name>
    <name type="common">Northern mallard</name>
    <dbReference type="NCBI Taxonomy" id="8840"/>
    <lineage>
        <taxon>Eukaryota</taxon>
        <taxon>Metazoa</taxon>
        <taxon>Chordata</taxon>
        <taxon>Craniata</taxon>
        <taxon>Vertebrata</taxon>
        <taxon>Euteleostomi</taxon>
        <taxon>Archelosauria</taxon>
        <taxon>Archosauria</taxon>
        <taxon>Dinosauria</taxon>
        <taxon>Saurischia</taxon>
        <taxon>Theropoda</taxon>
        <taxon>Coelurosauria</taxon>
        <taxon>Aves</taxon>
        <taxon>Neognathae</taxon>
        <taxon>Galloanserae</taxon>
        <taxon>Anseriformes</taxon>
        <taxon>Anatidae</taxon>
        <taxon>Anatinae</taxon>
        <taxon>Anas</taxon>
    </lineage>
</organism>
<dbReference type="Pfam" id="PF01958">
    <property type="entry name" value="Asp_DH_C"/>
    <property type="match status" value="1"/>
</dbReference>
<dbReference type="InterPro" id="IPR002811">
    <property type="entry name" value="Asp_DH"/>
</dbReference>
<reference evidence="2" key="2">
    <citation type="submission" date="2025-08" db="UniProtKB">
        <authorList>
            <consortium name="Ensembl"/>
        </authorList>
    </citation>
    <scope>IDENTIFICATION</scope>
</reference>
<keyword evidence="3" id="KW-1185">Reference proteome</keyword>
<feature type="domain" description="Aspartate dehydrogenase" evidence="1">
    <location>
        <begin position="130"/>
        <end position="176"/>
    </location>
</feature>
<dbReference type="GeneTree" id="ENSGT00390000004452"/>
<protein>
    <recommendedName>
        <fullName evidence="1">Aspartate dehydrogenase domain-containing protein</fullName>
    </recommendedName>
</protein>
<dbReference type="AlphaFoldDB" id="A0A493SUE4"/>
<dbReference type="PANTHER" id="PTHR31873:SF6">
    <property type="entry name" value="ASPARTATE DEHYDROGENASE DOMAIN-CONTAINING PROTEIN"/>
    <property type="match status" value="1"/>
</dbReference>
<name>A0A493SUE4_ANAPP</name>
<proteinExistence type="predicted"/>
<reference evidence="2" key="3">
    <citation type="submission" date="2025-09" db="UniProtKB">
        <authorList>
            <consortium name="Ensembl"/>
        </authorList>
    </citation>
    <scope>IDENTIFICATION</scope>
</reference>